<keyword evidence="1" id="KW-1133">Transmembrane helix</keyword>
<keyword evidence="1" id="KW-0812">Transmembrane</keyword>
<accession>A0A0U1P0L6</accession>
<feature type="transmembrane region" description="Helical" evidence="1">
    <location>
        <begin position="73"/>
        <end position="94"/>
    </location>
</feature>
<evidence type="ECO:0000256" key="1">
    <source>
        <dbReference type="SAM" id="Phobius"/>
    </source>
</evidence>
<keyword evidence="3" id="KW-1185">Reference proteome</keyword>
<dbReference type="AlphaFoldDB" id="A0A0U1P0L6"/>
<feature type="transmembrane region" description="Helical" evidence="1">
    <location>
        <begin position="186"/>
        <end position="206"/>
    </location>
</feature>
<dbReference type="EMBL" id="CVRB01000004">
    <property type="protein sequence ID" value="CRK83773.1"/>
    <property type="molecule type" value="Genomic_DNA"/>
</dbReference>
<feature type="transmembrane region" description="Helical" evidence="1">
    <location>
        <begin position="229"/>
        <end position="252"/>
    </location>
</feature>
<dbReference type="GO" id="GO:0140359">
    <property type="term" value="F:ABC-type transporter activity"/>
    <property type="evidence" value="ECO:0007669"/>
    <property type="project" value="InterPro"/>
</dbReference>
<protein>
    <submittedName>
        <fullName evidence="2">ABC transporter permease</fullName>
    </submittedName>
</protein>
<dbReference type="Pfam" id="PF12679">
    <property type="entry name" value="ABC2_membrane_2"/>
    <property type="match status" value="1"/>
</dbReference>
<feature type="transmembrane region" description="Helical" evidence="1">
    <location>
        <begin position="157"/>
        <end position="179"/>
    </location>
</feature>
<reference evidence="3" key="1">
    <citation type="submission" date="2015-05" db="EMBL/GenBank/DDBJ databases">
        <authorList>
            <person name="Urmite Genomes"/>
        </authorList>
    </citation>
    <scope>NUCLEOTIDE SEQUENCE [LARGE SCALE GENOMIC DNA]</scope>
    <source>
        <strain evidence="3">LF1</strain>
    </source>
</reference>
<evidence type="ECO:0000313" key="2">
    <source>
        <dbReference type="EMBL" id="CRK83773.1"/>
    </source>
</evidence>
<evidence type="ECO:0000313" key="3">
    <source>
        <dbReference type="Proteomes" id="UP000199087"/>
    </source>
</evidence>
<dbReference type="Proteomes" id="UP000199087">
    <property type="component" value="Unassembled WGS sequence"/>
</dbReference>
<sequence>MSQWLTLLQKEMLENWRNFKWIWVPITFILIGVQQPITDYYLPQIIDSLGEMPKGAVIKIPTPSAGEVLVQSLGQYTTIGVLIIVLSTMGIIAAERKSGVAAMILVKAVSYRSYLIAKWFGSLILMWFSFFIGYAATWYYTGILFKWVPAGDFFQSFFIYGLWLTVILTITVFFSAVLLSPGIAGFVSLAVIIVLSLVTSSLSHWLEWSPAQLGTYASEILLSKGISDYLLPTSLLAGLLLVILLVLSIVIFRKKELAT</sequence>
<dbReference type="RefSeq" id="WP_090636815.1">
    <property type="nucleotide sequence ID" value="NZ_CVRB01000004.1"/>
</dbReference>
<proteinExistence type="predicted"/>
<feature type="transmembrane region" description="Helical" evidence="1">
    <location>
        <begin position="21"/>
        <end position="42"/>
    </location>
</feature>
<organism evidence="2 3">
    <name type="scientific">Neobacillus massiliamazoniensis</name>
    <dbReference type="NCBI Taxonomy" id="1499688"/>
    <lineage>
        <taxon>Bacteria</taxon>
        <taxon>Bacillati</taxon>
        <taxon>Bacillota</taxon>
        <taxon>Bacilli</taxon>
        <taxon>Bacillales</taxon>
        <taxon>Bacillaceae</taxon>
        <taxon>Neobacillus</taxon>
    </lineage>
</organism>
<name>A0A0U1P0L6_9BACI</name>
<dbReference type="STRING" id="1499688.BN000_03767"/>
<dbReference type="GO" id="GO:0005886">
    <property type="term" value="C:plasma membrane"/>
    <property type="evidence" value="ECO:0007669"/>
    <property type="project" value="UniProtKB-SubCell"/>
</dbReference>
<feature type="transmembrane region" description="Helical" evidence="1">
    <location>
        <begin position="115"/>
        <end position="137"/>
    </location>
</feature>
<gene>
    <name evidence="2" type="ORF">BN000_03767</name>
</gene>
<keyword evidence="1" id="KW-0472">Membrane</keyword>
<dbReference type="OrthoDB" id="4187110at2"/>